<comment type="caution">
    <text evidence="1">The sequence shown here is derived from an EMBL/GenBank/DDBJ whole genome shotgun (WGS) entry which is preliminary data.</text>
</comment>
<feature type="non-terminal residue" evidence="1">
    <location>
        <position position="1"/>
    </location>
</feature>
<name>A0A2B7WE26_POLH7</name>
<dbReference type="EMBL" id="PDNA01000623">
    <property type="protein sequence ID" value="PGG94915.1"/>
    <property type="molecule type" value="Genomic_DNA"/>
</dbReference>
<keyword evidence="2" id="KW-1185">Reference proteome</keyword>
<protein>
    <submittedName>
        <fullName evidence="1">Uncharacterized protein</fullName>
    </submittedName>
</protein>
<evidence type="ECO:0000313" key="1">
    <source>
        <dbReference type="EMBL" id="PGG94915.1"/>
    </source>
</evidence>
<accession>A0A2B7WE26</accession>
<reference evidence="1 2" key="1">
    <citation type="submission" date="2017-10" db="EMBL/GenBank/DDBJ databases">
        <title>Comparative genomics in systemic dimorphic fungi from Ajellomycetaceae.</title>
        <authorList>
            <person name="Munoz J.F."/>
            <person name="Mcewen J.G."/>
            <person name="Clay O.K."/>
            <person name="Cuomo C.A."/>
        </authorList>
    </citation>
    <scope>NUCLEOTIDE SEQUENCE [LARGE SCALE GENOMIC DNA]</scope>
    <source>
        <strain evidence="1 2">UAMH7299</strain>
    </source>
</reference>
<organism evidence="1 2">
    <name type="scientific">Polytolypa hystricis (strain UAMH7299)</name>
    <dbReference type="NCBI Taxonomy" id="1447883"/>
    <lineage>
        <taxon>Eukaryota</taxon>
        <taxon>Fungi</taxon>
        <taxon>Dikarya</taxon>
        <taxon>Ascomycota</taxon>
        <taxon>Pezizomycotina</taxon>
        <taxon>Eurotiomycetes</taxon>
        <taxon>Eurotiomycetidae</taxon>
        <taxon>Onygenales</taxon>
        <taxon>Onygenales incertae sedis</taxon>
        <taxon>Polytolypa</taxon>
    </lineage>
</organism>
<proteinExistence type="predicted"/>
<gene>
    <name evidence="1" type="ORF">AJ80_10095</name>
</gene>
<sequence length="107" mass="11296">AIRAGFVKLARKLVESGDPDAKDTYEPALTQARGGGLAKLERVPQRSSRPRQITIDGSFPRGTYLRVSTADGAIQVIGSEDHSIVVSGTSASSGSTQILGSLPLHMY</sequence>
<dbReference type="AlphaFoldDB" id="A0A2B7WE26"/>
<evidence type="ECO:0000313" key="2">
    <source>
        <dbReference type="Proteomes" id="UP000224634"/>
    </source>
</evidence>
<dbReference type="Proteomes" id="UP000224634">
    <property type="component" value="Unassembled WGS sequence"/>
</dbReference>